<dbReference type="AlphaFoldDB" id="A0AAN4W1K3"/>
<evidence type="ECO:0000313" key="1">
    <source>
        <dbReference type="EMBL" id="GJM62225.1"/>
    </source>
</evidence>
<comment type="caution">
    <text evidence="1">The sequence shown here is derived from an EMBL/GenBank/DDBJ whole genome shotgun (WGS) entry which is preliminary data.</text>
</comment>
<dbReference type="EMBL" id="BQKE01000001">
    <property type="protein sequence ID" value="GJM62225.1"/>
    <property type="molecule type" value="Genomic_DNA"/>
</dbReference>
<protein>
    <submittedName>
        <fullName evidence="1">Uncharacterized protein</fullName>
    </submittedName>
</protein>
<evidence type="ECO:0000313" key="2">
    <source>
        <dbReference type="Proteomes" id="UP001310022"/>
    </source>
</evidence>
<gene>
    <name evidence="1" type="ORF">PEDI_27770</name>
</gene>
<accession>A0AAN4W1K3</accession>
<sequence>MHAEILVFYNVGKRPGSCLFKVFYSKELMIGEKASLPQFAHKKISDLQYNKLTATLLSRPTKFIGKKFRFTHWSLAPPSTLKSLFSIQWKSNILLPGLKIIYKSQSMTIVRNAKSRPQHSTKFKPFAIHNQRISAIPSPLFLLKN</sequence>
<proteinExistence type="predicted"/>
<name>A0AAN4W1K3_9BACT</name>
<organism evidence="1 2">
    <name type="scientific">Persicobacter diffluens</name>
    <dbReference type="NCBI Taxonomy" id="981"/>
    <lineage>
        <taxon>Bacteria</taxon>
        <taxon>Pseudomonadati</taxon>
        <taxon>Bacteroidota</taxon>
        <taxon>Cytophagia</taxon>
        <taxon>Cytophagales</taxon>
        <taxon>Persicobacteraceae</taxon>
        <taxon>Persicobacter</taxon>
    </lineage>
</organism>
<dbReference type="Proteomes" id="UP001310022">
    <property type="component" value="Unassembled WGS sequence"/>
</dbReference>
<reference evidence="1 2" key="1">
    <citation type="submission" date="2021-12" db="EMBL/GenBank/DDBJ databases">
        <title>Genome sequencing of bacteria with rrn-lacking chromosome and rrn-plasmid.</title>
        <authorList>
            <person name="Anda M."/>
            <person name="Iwasaki W."/>
        </authorList>
    </citation>
    <scope>NUCLEOTIDE SEQUENCE [LARGE SCALE GENOMIC DNA]</scope>
    <source>
        <strain evidence="1 2">NBRC 15940</strain>
    </source>
</reference>
<keyword evidence="2" id="KW-1185">Reference proteome</keyword>